<evidence type="ECO:0000259" key="1">
    <source>
        <dbReference type="Pfam" id="PF01396"/>
    </source>
</evidence>
<dbReference type="InterPro" id="IPR013498">
    <property type="entry name" value="Topo_IA_Znf"/>
</dbReference>
<gene>
    <name evidence="2" type="ORF">S12H4_42090</name>
</gene>
<proteinExistence type="predicted"/>
<dbReference type="GO" id="GO:0005694">
    <property type="term" value="C:chromosome"/>
    <property type="evidence" value="ECO:0007669"/>
    <property type="project" value="InterPro"/>
</dbReference>
<feature type="non-terminal residue" evidence="2">
    <location>
        <position position="1"/>
    </location>
</feature>
<dbReference type="Gene3D" id="3.30.65.10">
    <property type="entry name" value="Bacterial Topoisomerase I, domain 1"/>
    <property type="match status" value="1"/>
</dbReference>
<accession>X1VQS3</accession>
<feature type="domain" description="DNA topoisomerase type IA zn finger" evidence="1">
    <location>
        <begin position="1"/>
        <end position="39"/>
    </location>
</feature>
<dbReference type="EMBL" id="BARW01025718">
    <property type="protein sequence ID" value="GAJ11670.1"/>
    <property type="molecule type" value="Genomic_DNA"/>
</dbReference>
<sequence length="261" mass="30481">CPKCGLPMIQRTAKRGPNAGGKFYGCSNYPKCKETLPIDSRNTPQGNYGQENKYMKQIDFPHSLIAKPRFKDYQVRFIETVAVSKDLLEKITAGEIEKEYLKAFSQWRLDFPIKASDFELNEQQCQIIAILEKILTRGKILLSSPKLEEDFKKLFVKELEEEQLLSSVENIVFNKDYKKNKQRQWLDSTEETIFYEEILLKFLGENYKKYVLPQANISGLVPPYSNLKSFINQRVDFCIFHPRLDEKIIVEIDGEQHKNHT</sequence>
<organism evidence="2">
    <name type="scientific">marine sediment metagenome</name>
    <dbReference type="NCBI Taxonomy" id="412755"/>
    <lineage>
        <taxon>unclassified sequences</taxon>
        <taxon>metagenomes</taxon>
        <taxon>ecological metagenomes</taxon>
    </lineage>
</organism>
<dbReference type="Pfam" id="PF01396">
    <property type="entry name" value="Zn_ribbon_Top1"/>
    <property type="match status" value="1"/>
</dbReference>
<name>X1VQS3_9ZZZZ</name>
<dbReference type="GO" id="GO:0003916">
    <property type="term" value="F:DNA topoisomerase activity"/>
    <property type="evidence" value="ECO:0007669"/>
    <property type="project" value="InterPro"/>
</dbReference>
<protein>
    <recommendedName>
        <fullName evidence="1">DNA topoisomerase type IA zn finger domain-containing protein</fullName>
    </recommendedName>
</protein>
<dbReference type="GO" id="GO:0006265">
    <property type="term" value="P:DNA topological change"/>
    <property type="evidence" value="ECO:0007669"/>
    <property type="project" value="InterPro"/>
</dbReference>
<comment type="caution">
    <text evidence="2">The sequence shown here is derived from an EMBL/GenBank/DDBJ whole genome shotgun (WGS) entry which is preliminary data.</text>
</comment>
<dbReference type="AlphaFoldDB" id="X1VQS3"/>
<dbReference type="SUPFAM" id="SSF57783">
    <property type="entry name" value="Zinc beta-ribbon"/>
    <property type="match status" value="1"/>
</dbReference>
<dbReference type="GO" id="GO:0003677">
    <property type="term" value="F:DNA binding"/>
    <property type="evidence" value="ECO:0007669"/>
    <property type="project" value="InterPro"/>
</dbReference>
<feature type="non-terminal residue" evidence="2">
    <location>
        <position position="261"/>
    </location>
</feature>
<reference evidence="2" key="1">
    <citation type="journal article" date="2014" name="Front. Microbiol.">
        <title>High frequency of phylogenetically diverse reductive dehalogenase-homologous genes in deep subseafloor sedimentary metagenomes.</title>
        <authorList>
            <person name="Kawai M."/>
            <person name="Futagami T."/>
            <person name="Toyoda A."/>
            <person name="Takaki Y."/>
            <person name="Nishi S."/>
            <person name="Hori S."/>
            <person name="Arai W."/>
            <person name="Tsubouchi T."/>
            <person name="Morono Y."/>
            <person name="Uchiyama I."/>
            <person name="Ito T."/>
            <person name="Fujiyama A."/>
            <person name="Inagaki F."/>
            <person name="Takami H."/>
        </authorList>
    </citation>
    <scope>NUCLEOTIDE SEQUENCE</scope>
    <source>
        <strain evidence="2">Expedition CK06-06</strain>
    </source>
</reference>
<evidence type="ECO:0000313" key="2">
    <source>
        <dbReference type="EMBL" id="GAJ11670.1"/>
    </source>
</evidence>